<dbReference type="Gene3D" id="3.40.50.20">
    <property type="match status" value="1"/>
</dbReference>
<name>A0A1H3LBN1_9BACI</name>
<dbReference type="InterPro" id="IPR013815">
    <property type="entry name" value="ATP_grasp_subdomain_1"/>
</dbReference>
<dbReference type="GO" id="GO:0016874">
    <property type="term" value="F:ligase activity"/>
    <property type="evidence" value="ECO:0007669"/>
    <property type="project" value="UniProtKB-KW"/>
</dbReference>
<evidence type="ECO:0000259" key="5">
    <source>
        <dbReference type="PROSITE" id="PS50975"/>
    </source>
</evidence>
<dbReference type="GO" id="GO:0005524">
    <property type="term" value="F:ATP binding"/>
    <property type="evidence" value="ECO:0007669"/>
    <property type="project" value="UniProtKB-UniRule"/>
</dbReference>
<dbReference type="PANTHER" id="PTHR43585">
    <property type="entry name" value="FUMIPYRROLE BIOSYNTHESIS PROTEIN C"/>
    <property type="match status" value="1"/>
</dbReference>
<dbReference type="PANTHER" id="PTHR43585:SF2">
    <property type="entry name" value="ATP-GRASP ENZYME FSQD"/>
    <property type="match status" value="1"/>
</dbReference>
<protein>
    <submittedName>
        <fullName evidence="6">Glutathione synthetase, ATP-grasp domain</fullName>
    </submittedName>
</protein>
<feature type="domain" description="ATP-grasp" evidence="5">
    <location>
        <begin position="124"/>
        <end position="317"/>
    </location>
</feature>
<keyword evidence="1" id="KW-0436">Ligase</keyword>
<dbReference type="Pfam" id="PF02955">
    <property type="entry name" value="GSH-S_ATP"/>
    <property type="match status" value="1"/>
</dbReference>
<evidence type="ECO:0000256" key="1">
    <source>
        <dbReference type="ARBA" id="ARBA00022598"/>
    </source>
</evidence>
<evidence type="ECO:0000256" key="2">
    <source>
        <dbReference type="ARBA" id="ARBA00022741"/>
    </source>
</evidence>
<organism evidence="6 7">
    <name type="scientific">Evansella caseinilytica</name>
    <dbReference type="NCBI Taxonomy" id="1503961"/>
    <lineage>
        <taxon>Bacteria</taxon>
        <taxon>Bacillati</taxon>
        <taxon>Bacillota</taxon>
        <taxon>Bacilli</taxon>
        <taxon>Bacillales</taxon>
        <taxon>Bacillaceae</taxon>
        <taxon>Evansella</taxon>
    </lineage>
</organism>
<dbReference type="AlphaFoldDB" id="A0A1H3LBN1"/>
<dbReference type="PROSITE" id="PS50975">
    <property type="entry name" value="ATP_GRASP"/>
    <property type="match status" value="1"/>
</dbReference>
<sequence length="417" mass="47340">MNKKHALIIGDVNSVANYLNYDKFRYSIITSEYEETTIPHSVKELSESIYTIITPSYFDVTCFEVKLDELLSISKEIEHKNGQLDAVIATHEHTVLPAAYIRSNLNVSGLEYEQAKLLRDKHLMKSAVKESVPTLDSIIVNENSSLDEIKSFINKHNKLILKPLNQAGSSGIVYFHSAEKAINHIENNKPSGSFLLEEYVEYIVYHFDGMILDGKLQFVSVSEKVGNCFNFVNKRESLSTILINDKKIISKARDFVKKCLSSMFICSAIFHLEVFRDNNGEFIFLEIAGRYPGSGITNMINQAFNIDLVRLSFELDSNIINKKATYPQQLDNNLAMMKIPTPYKKNLKITGLAGLEEIPCNVIKADILCPGNIFDYSSIDAFKSVATFYIQDNSTQLIKKTIKDIDNNLKFYYKEVL</sequence>
<dbReference type="GO" id="GO:0046872">
    <property type="term" value="F:metal ion binding"/>
    <property type="evidence" value="ECO:0007669"/>
    <property type="project" value="InterPro"/>
</dbReference>
<dbReference type="Proteomes" id="UP000198935">
    <property type="component" value="Unassembled WGS sequence"/>
</dbReference>
<evidence type="ECO:0000313" key="7">
    <source>
        <dbReference type="Proteomes" id="UP000198935"/>
    </source>
</evidence>
<dbReference type="OrthoDB" id="24041at2"/>
<accession>A0A1H3LBN1</accession>
<dbReference type="SUPFAM" id="SSF56059">
    <property type="entry name" value="Glutathione synthetase ATP-binding domain-like"/>
    <property type="match status" value="1"/>
</dbReference>
<dbReference type="EMBL" id="FNPI01000002">
    <property type="protein sequence ID" value="SDY61354.1"/>
    <property type="molecule type" value="Genomic_DNA"/>
</dbReference>
<dbReference type="STRING" id="1503961.SAMN05421736_102414"/>
<evidence type="ECO:0000313" key="6">
    <source>
        <dbReference type="EMBL" id="SDY61354.1"/>
    </source>
</evidence>
<gene>
    <name evidence="6" type="ORF">SAMN05421736_102414</name>
</gene>
<dbReference type="InterPro" id="IPR004218">
    <property type="entry name" value="GSHS_ATP-bd"/>
</dbReference>
<dbReference type="InterPro" id="IPR011761">
    <property type="entry name" value="ATP-grasp"/>
</dbReference>
<evidence type="ECO:0000256" key="4">
    <source>
        <dbReference type="PROSITE-ProRule" id="PRU00409"/>
    </source>
</evidence>
<evidence type="ECO:0000256" key="3">
    <source>
        <dbReference type="ARBA" id="ARBA00022840"/>
    </source>
</evidence>
<proteinExistence type="predicted"/>
<keyword evidence="3 4" id="KW-0067">ATP-binding</keyword>
<keyword evidence="2 4" id="KW-0547">Nucleotide-binding</keyword>
<dbReference type="Gene3D" id="3.30.1490.20">
    <property type="entry name" value="ATP-grasp fold, A domain"/>
    <property type="match status" value="1"/>
</dbReference>
<keyword evidence="7" id="KW-1185">Reference proteome</keyword>
<dbReference type="InterPro" id="IPR052032">
    <property type="entry name" value="ATP-dep_AA_Ligase"/>
</dbReference>
<dbReference type="Gene3D" id="3.30.470.20">
    <property type="entry name" value="ATP-grasp fold, B domain"/>
    <property type="match status" value="1"/>
</dbReference>
<reference evidence="7" key="1">
    <citation type="submission" date="2016-10" db="EMBL/GenBank/DDBJ databases">
        <authorList>
            <person name="Varghese N."/>
            <person name="Submissions S."/>
        </authorList>
    </citation>
    <scope>NUCLEOTIDE SEQUENCE [LARGE SCALE GENOMIC DNA]</scope>
    <source>
        <strain evidence="7">SP</strain>
    </source>
</reference>